<feature type="domain" description="AMMECR1" evidence="1">
    <location>
        <begin position="1"/>
        <end position="191"/>
    </location>
</feature>
<reference evidence="2" key="1">
    <citation type="submission" date="2022-10" db="EMBL/GenBank/DDBJ databases">
        <title>Novel sulphate-reducing endosymbionts in the free-living metamonad Anaeramoeba.</title>
        <authorList>
            <person name="Jerlstrom-Hultqvist J."/>
            <person name="Cepicka I."/>
            <person name="Gallot-Lavallee L."/>
            <person name="Salas-Leiva D."/>
            <person name="Curtis B.A."/>
            <person name="Zahonova K."/>
            <person name="Pipaliya S."/>
            <person name="Dacks J."/>
            <person name="Roger A.J."/>
        </authorList>
    </citation>
    <scope>NUCLEOTIDE SEQUENCE</scope>
    <source>
        <strain evidence="2">BMAN</strain>
    </source>
</reference>
<evidence type="ECO:0000313" key="2">
    <source>
        <dbReference type="EMBL" id="KAJ5079790.1"/>
    </source>
</evidence>
<name>A0A9Q0LYU3_ANAIG</name>
<dbReference type="Gene3D" id="3.30.1490.150">
    <property type="entry name" value="Hypothetical protein ph0010, domain 2"/>
    <property type="match status" value="1"/>
</dbReference>
<dbReference type="SUPFAM" id="SSF143447">
    <property type="entry name" value="AMMECR1-like"/>
    <property type="match status" value="1"/>
</dbReference>
<dbReference type="EMBL" id="JAPDFW010000022">
    <property type="protein sequence ID" value="KAJ5079790.1"/>
    <property type="molecule type" value="Genomic_DNA"/>
</dbReference>
<dbReference type="PANTHER" id="PTHR13016">
    <property type="entry name" value="AMMECR1 HOMOLOG"/>
    <property type="match status" value="1"/>
</dbReference>
<dbReference type="InterPro" id="IPR027485">
    <property type="entry name" value="AMMECR1_N"/>
</dbReference>
<evidence type="ECO:0000259" key="1">
    <source>
        <dbReference type="PROSITE" id="PS51112"/>
    </source>
</evidence>
<dbReference type="InterPro" id="IPR036071">
    <property type="entry name" value="AMMECR1_dom_sf"/>
</dbReference>
<dbReference type="OrthoDB" id="24630at2759"/>
<dbReference type="PROSITE" id="PS51112">
    <property type="entry name" value="AMMECR1"/>
    <property type="match status" value="1"/>
</dbReference>
<dbReference type="Pfam" id="PF01871">
    <property type="entry name" value="AMMECR1"/>
    <property type="match status" value="1"/>
</dbReference>
<sequence>MTEIIATKEMCYFAFETLLSQFDKKFKMEKYSFSEKVSCPLFVTLKKAAKGSLKLRGCIGTFEDKPLESGLREFTKEAAFRDPRFSKLENKEIPSLTIGISLLINFEKAQNYLDWEVGKHGIRISLDGYGATFLPEVAPEQGWDKETTIFYLVRKSHYYGDLDHDAKNRIQLTRYQSSKISASYEEYLDWKKKMESNN</sequence>
<dbReference type="PANTHER" id="PTHR13016:SF0">
    <property type="entry name" value="AMME SYNDROME CANDIDATE GENE 1 PROTEIN"/>
    <property type="match status" value="1"/>
</dbReference>
<dbReference type="InterPro" id="IPR023473">
    <property type="entry name" value="AMMECR1"/>
</dbReference>
<comment type="caution">
    <text evidence="2">The sequence shown here is derived from an EMBL/GenBank/DDBJ whole genome shotgun (WGS) entry which is preliminary data.</text>
</comment>
<dbReference type="Gene3D" id="3.30.700.20">
    <property type="entry name" value="Hypothetical protein ph0010, domain 1"/>
    <property type="match status" value="1"/>
</dbReference>
<organism evidence="2 3">
    <name type="scientific">Anaeramoeba ignava</name>
    <name type="common">Anaerobic marine amoeba</name>
    <dbReference type="NCBI Taxonomy" id="1746090"/>
    <lineage>
        <taxon>Eukaryota</taxon>
        <taxon>Metamonada</taxon>
        <taxon>Anaeramoebidae</taxon>
        <taxon>Anaeramoeba</taxon>
    </lineage>
</organism>
<dbReference type="OMA" id="GTHTHGN"/>
<gene>
    <name evidence="2" type="ORF">M0811_04103</name>
</gene>
<dbReference type="NCBIfam" id="TIGR00296">
    <property type="entry name" value="TIGR00296 family protein"/>
    <property type="match status" value="1"/>
</dbReference>
<proteinExistence type="predicted"/>
<evidence type="ECO:0000313" key="3">
    <source>
        <dbReference type="Proteomes" id="UP001149090"/>
    </source>
</evidence>
<protein>
    <submittedName>
        <fullName evidence="2">Ammecr1</fullName>
    </submittedName>
</protein>
<dbReference type="Proteomes" id="UP001149090">
    <property type="component" value="Unassembled WGS sequence"/>
</dbReference>
<dbReference type="AlphaFoldDB" id="A0A9Q0LYU3"/>
<dbReference type="InterPro" id="IPR002733">
    <property type="entry name" value="AMMECR1_domain"/>
</dbReference>
<accession>A0A9Q0LYU3</accession>
<keyword evidence="3" id="KW-1185">Reference proteome</keyword>